<keyword evidence="3" id="KW-0238">DNA-binding</keyword>
<reference evidence="8" key="1">
    <citation type="journal article" date="2019" name="Int. J. Syst. Evol. Microbiol.">
        <title>The Global Catalogue of Microorganisms (GCM) 10K type strain sequencing project: providing services to taxonomists for standard genome sequencing and annotation.</title>
        <authorList>
            <consortium name="The Broad Institute Genomics Platform"/>
            <consortium name="The Broad Institute Genome Sequencing Center for Infectious Disease"/>
            <person name="Wu L."/>
            <person name="Ma J."/>
        </authorList>
    </citation>
    <scope>NUCLEOTIDE SEQUENCE [LARGE SCALE GENOMIC DNA]</scope>
    <source>
        <strain evidence="8">ZS-35-S2</strain>
    </source>
</reference>
<keyword evidence="8" id="KW-1185">Reference proteome</keyword>
<dbReference type="EMBL" id="JBHUIJ010000013">
    <property type="protein sequence ID" value="MFD2238032.1"/>
    <property type="molecule type" value="Genomic_DNA"/>
</dbReference>
<name>A0ABW5CMP5_9HYPH</name>
<evidence type="ECO:0000256" key="3">
    <source>
        <dbReference type="ARBA" id="ARBA00023125"/>
    </source>
</evidence>
<keyword evidence="4" id="KW-0010">Activator</keyword>
<evidence type="ECO:0000256" key="5">
    <source>
        <dbReference type="ARBA" id="ARBA00023163"/>
    </source>
</evidence>
<comment type="similarity">
    <text evidence="1">Belongs to the LysR transcriptional regulatory family.</text>
</comment>
<proteinExistence type="inferred from homology"/>
<evidence type="ECO:0000256" key="2">
    <source>
        <dbReference type="ARBA" id="ARBA00023015"/>
    </source>
</evidence>
<dbReference type="Pfam" id="PF03466">
    <property type="entry name" value="LysR_substrate"/>
    <property type="match status" value="1"/>
</dbReference>
<dbReference type="SUPFAM" id="SSF46785">
    <property type="entry name" value="Winged helix' DNA-binding domain"/>
    <property type="match status" value="1"/>
</dbReference>
<dbReference type="RefSeq" id="WP_209739211.1">
    <property type="nucleotide sequence ID" value="NZ_CP072611.1"/>
</dbReference>
<dbReference type="InterPro" id="IPR005119">
    <property type="entry name" value="LysR_subst-bd"/>
</dbReference>
<dbReference type="Proteomes" id="UP001597371">
    <property type="component" value="Unassembled WGS sequence"/>
</dbReference>
<accession>A0ABW5CMP5</accession>
<evidence type="ECO:0000256" key="4">
    <source>
        <dbReference type="ARBA" id="ARBA00023159"/>
    </source>
</evidence>
<comment type="caution">
    <text evidence="7">The sequence shown here is derived from an EMBL/GenBank/DDBJ whole genome shotgun (WGS) entry which is preliminary data.</text>
</comment>
<evidence type="ECO:0000313" key="8">
    <source>
        <dbReference type="Proteomes" id="UP001597371"/>
    </source>
</evidence>
<dbReference type="CDD" id="cd08433">
    <property type="entry name" value="PBP2_Nac"/>
    <property type="match status" value="1"/>
</dbReference>
<dbReference type="InterPro" id="IPR036390">
    <property type="entry name" value="WH_DNA-bd_sf"/>
</dbReference>
<evidence type="ECO:0000313" key="7">
    <source>
        <dbReference type="EMBL" id="MFD2238032.1"/>
    </source>
</evidence>
<dbReference type="SUPFAM" id="SSF53850">
    <property type="entry name" value="Periplasmic binding protein-like II"/>
    <property type="match status" value="1"/>
</dbReference>
<feature type="domain" description="HTH lysR-type" evidence="6">
    <location>
        <begin position="1"/>
        <end position="58"/>
    </location>
</feature>
<evidence type="ECO:0000259" key="6">
    <source>
        <dbReference type="PROSITE" id="PS50931"/>
    </source>
</evidence>
<dbReference type="PRINTS" id="PR00039">
    <property type="entry name" value="HTHLYSR"/>
</dbReference>
<keyword evidence="5" id="KW-0804">Transcription</keyword>
<dbReference type="Pfam" id="PF00126">
    <property type="entry name" value="HTH_1"/>
    <property type="match status" value="1"/>
</dbReference>
<dbReference type="PROSITE" id="PS50931">
    <property type="entry name" value="HTH_LYSR"/>
    <property type="match status" value="1"/>
</dbReference>
<organism evidence="7 8">
    <name type="scientific">Aureimonas populi</name>
    <dbReference type="NCBI Taxonomy" id="1701758"/>
    <lineage>
        <taxon>Bacteria</taxon>
        <taxon>Pseudomonadati</taxon>
        <taxon>Pseudomonadota</taxon>
        <taxon>Alphaproteobacteria</taxon>
        <taxon>Hyphomicrobiales</taxon>
        <taxon>Aurantimonadaceae</taxon>
        <taxon>Aureimonas</taxon>
    </lineage>
</organism>
<gene>
    <name evidence="7" type="ORF">ACFSKQ_11240</name>
</gene>
<dbReference type="Gene3D" id="1.10.10.10">
    <property type="entry name" value="Winged helix-like DNA-binding domain superfamily/Winged helix DNA-binding domain"/>
    <property type="match status" value="1"/>
</dbReference>
<dbReference type="InterPro" id="IPR000847">
    <property type="entry name" value="LysR_HTH_N"/>
</dbReference>
<protein>
    <submittedName>
        <fullName evidence="7">LysR substrate-binding domain-containing protein</fullName>
    </submittedName>
</protein>
<dbReference type="PANTHER" id="PTHR30293:SF0">
    <property type="entry name" value="NITROGEN ASSIMILATION REGULATORY PROTEIN NAC"/>
    <property type="match status" value="1"/>
</dbReference>
<dbReference type="Gene3D" id="3.40.190.290">
    <property type="match status" value="1"/>
</dbReference>
<dbReference type="InterPro" id="IPR036388">
    <property type="entry name" value="WH-like_DNA-bd_sf"/>
</dbReference>
<sequence length="328" mass="35201">MDLRQLRYFIAIVEAKSFSRAAVSLRVAQPALSLHVRNMEADLRTELLLRTPQGVFPTPAGELLLERARALVADFEAMKQAVSDHGSEPAGEVRLGLPGTIGEMLSVPLILKTRTAYPRIHLKVAEAMSGFVLEWLHEGRVDLGLLYIPVDERGLTSEPVVEEGLCLFAPAAGLAGVETPAPGSVSLEAICHLPLVLPGTGHGLRSLIDARMERQGLGFSTVFEVDSYSVIKELVERGVGYSILPVNAVAPDVEAGRFRCWSIGTPALTRTVHLVRSCDRPASKAMAAVEALCRDVLAELIGTGQWRAELAGPSPRPPCPGDGQDAAH</sequence>
<dbReference type="PANTHER" id="PTHR30293">
    <property type="entry name" value="TRANSCRIPTIONAL REGULATORY PROTEIN NAC-RELATED"/>
    <property type="match status" value="1"/>
</dbReference>
<keyword evidence="2" id="KW-0805">Transcription regulation</keyword>
<evidence type="ECO:0000256" key="1">
    <source>
        <dbReference type="ARBA" id="ARBA00009437"/>
    </source>
</evidence>